<dbReference type="EMBL" id="MQWB01000001">
    <property type="protein sequence ID" value="OZC01670.1"/>
    <property type="molecule type" value="Genomic_DNA"/>
</dbReference>
<dbReference type="InParanoid" id="A0A259TVE4"/>
<reference evidence="1 2" key="1">
    <citation type="submission" date="2016-11" db="EMBL/GenBank/DDBJ databases">
        <title>Study of marine rhodopsin-containing bacteria.</title>
        <authorList>
            <person name="Yoshizawa S."/>
            <person name="Kumagai Y."/>
            <person name="Kogure K."/>
        </authorList>
    </citation>
    <scope>NUCLEOTIDE SEQUENCE [LARGE SCALE GENOMIC DNA]</scope>
    <source>
        <strain evidence="1 2">SG-29</strain>
    </source>
</reference>
<dbReference type="RefSeq" id="WP_094545291.1">
    <property type="nucleotide sequence ID" value="NZ_MQWB01000001.1"/>
</dbReference>
<keyword evidence="2" id="KW-1185">Reference proteome</keyword>
<comment type="caution">
    <text evidence="1">The sequence shown here is derived from an EMBL/GenBank/DDBJ whole genome shotgun (WGS) entry which is preliminary data.</text>
</comment>
<gene>
    <name evidence="1" type="ORF">BSZ36_00940</name>
</gene>
<evidence type="ECO:0000313" key="2">
    <source>
        <dbReference type="Proteomes" id="UP000216446"/>
    </source>
</evidence>
<dbReference type="Proteomes" id="UP000216446">
    <property type="component" value="Unassembled WGS sequence"/>
</dbReference>
<accession>A0A259TVE4</accession>
<proteinExistence type="predicted"/>
<dbReference type="AlphaFoldDB" id="A0A259TVE4"/>
<organism evidence="1 2">
    <name type="scientific">Rubricoccus marinus</name>
    <dbReference type="NCBI Taxonomy" id="716817"/>
    <lineage>
        <taxon>Bacteria</taxon>
        <taxon>Pseudomonadati</taxon>
        <taxon>Rhodothermota</taxon>
        <taxon>Rhodothermia</taxon>
        <taxon>Rhodothermales</taxon>
        <taxon>Rubricoccaceae</taxon>
        <taxon>Rubricoccus</taxon>
    </lineage>
</organism>
<dbReference type="OrthoDB" id="1493479at2"/>
<protein>
    <submittedName>
        <fullName evidence="1">Uncharacterized protein</fullName>
    </submittedName>
</protein>
<sequence>MGKLQLAAALAAVGFSPFLASWLYYEFAAEGAASPYARGNAMPFDRGRWHMDYEHSRHFMVDDLLRTHDFRGWTRPQVEALLGEADLTQTGFTIPLGEDYPGRESIPRRYYLDFGADQDGLVTGARFRCAGEC</sequence>
<name>A0A259TVE4_9BACT</name>
<evidence type="ECO:0000313" key="1">
    <source>
        <dbReference type="EMBL" id="OZC01670.1"/>
    </source>
</evidence>